<sequence>MTPRHSIFLASLCLLRFYVSASTTHKIVLPLEKRLDTVESESETENEAPNRKFCTIYQKAISYTYEGKTTTTWAPLDSDKSMDQCKDACPVQDHNSVHSYTCGWTGGANYVWESMTLPDVNPQLRNATAPCVCDDALIDELVGDFVKSLPAVAEVICDVWVAALVGFVDFLIDSVIDTVEDAMHMVESLGTITAPDGQKFFALNAGHLDVIQGALLMNRTYSTLEKGRNAFGKFIASKVCSRGALSIDQINQIFDAVNTASNLIVTAATLPTGAGAAADAFRLTQIPKWAKGLDPPDSVLPKGPAPEAHPRNPIKPSPHSQDKPAPKSEAKPTEKPKTTDNAPPTTSEHKPSSTAPQCQRKNAKRGKGGGKAAKEGDECNPITVYYIENSKAVETEHKTKCNGQRWPQACAHYSSAIHVAGRKGKFTCSDNYNVGRGNQDKNRGVNAPWTNIWSAQHKNADWKIYTRDDYIFPGASASKGEAPQPNDPGCDRDEWPPAYWIPLGKGGAAEWGQQVRFLPGSENRGAASLWTNFCTSNDGGKGNAQRLVKDADGNQLNGDDKKLLPEERRPPNKDFVSWDLADVVEKDKKKGGDGKWTSTIWYKTVTYSRPVWEITFDSSGVKSPTKQNDYLLRENACWPKDLVPEDPGYVLLAEDPWYKDAVLDKDP</sequence>
<dbReference type="EMBL" id="CAVMBE010000085">
    <property type="protein sequence ID" value="CAK4033423.1"/>
    <property type="molecule type" value="Genomic_DNA"/>
</dbReference>
<feature type="compositionally biased region" description="Polar residues" evidence="1">
    <location>
        <begin position="339"/>
        <end position="360"/>
    </location>
</feature>
<feature type="region of interest" description="Disordered" evidence="1">
    <location>
        <begin position="551"/>
        <end position="570"/>
    </location>
</feature>
<gene>
    <name evidence="3" type="ORF">LECACI_7A008581</name>
</gene>
<evidence type="ECO:0000256" key="2">
    <source>
        <dbReference type="SAM" id="SignalP"/>
    </source>
</evidence>
<reference evidence="3" key="1">
    <citation type="submission" date="2023-11" db="EMBL/GenBank/DDBJ databases">
        <authorList>
            <person name="Alioto T."/>
            <person name="Alioto T."/>
            <person name="Gomez Garrido J."/>
        </authorList>
    </citation>
    <scope>NUCLEOTIDE SEQUENCE</scope>
</reference>
<dbReference type="AlphaFoldDB" id="A0AAI8Z6P4"/>
<evidence type="ECO:0000256" key="1">
    <source>
        <dbReference type="SAM" id="MobiDB-lite"/>
    </source>
</evidence>
<accession>A0AAI8Z6P4</accession>
<evidence type="ECO:0000313" key="4">
    <source>
        <dbReference type="Proteomes" id="UP001296104"/>
    </source>
</evidence>
<evidence type="ECO:0000313" key="3">
    <source>
        <dbReference type="EMBL" id="CAK4033423.1"/>
    </source>
</evidence>
<proteinExistence type="predicted"/>
<feature type="region of interest" description="Disordered" evidence="1">
    <location>
        <begin position="292"/>
        <end position="375"/>
    </location>
</feature>
<dbReference type="Proteomes" id="UP001296104">
    <property type="component" value="Unassembled WGS sequence"/>
</dbReference>
<protein>
    <submittedName>
        <fullName evidence="3">Uncharacterized protein</fullName>
    </submittedName>
</protein>
<name>A0AAI8Z6P4_9PEZI</name>
<organism evidence="3 4">
    <name type="scientific">Lecanosticta acicola</name>
    <dbReference type="NCBI Taxonomy" id="111012"/>
    <lineage>
        <taxon>Eukaryota</taxon>
        <taxon>Fungi</taxon>
        <taxon>Dikarya</taxon>
        <taxon>Ascomycota</taxon>
        <taxon>Pezizomycotina</taxon>
        <taxon>Dothideomycetes</taxon>
        <taxon>Dothideomycetidae</taxon>
        <taxon>Mycosphaerellales</taxon>
        <taxon>Mycosphaerellaceae</taxon>
        <taxon>Lecanosticta</taxon>
    </lineage>
</organism>
<feature type="signal peptide" evidence="2">
    <location>
        <begin position="1"/>
        <end position="21"/>
    </location>
</feature>
<feature type="compositionally biased region" description="Basic and acidic residues" evidence="1">
    <location>
        <begin position="320"/>
        <end position="338"/>
    </location>
</feature>
<keyword evidence="2" id="KW-0732">Signal</keyword>
<feature type="chain" id="PRO_5042518599" evidence="2">
    <location>
        <begin position="22"/>
        <end position="667"/>
    </location>
</feature>
<keyword evidence="4" id="KW-1185">Reference proteome</keyword>
<comment type="caution">
    <text evidence="3">The sequence shown here is derived from an EMBL/GenBank/DDBJ whole genome shotgun (WGS) entry which is preliminary data.</text>
</comment>